<dbReference type="EMBL" id="QLIX01000040">
    <property type="protein sequence ID" value="RAI54697.1"/>
    <property type="molecule type" value="Genomic_DNA"/>
</dbReference>
<dbReference type="AlphaFoldDB" id="A0A327LX26"/>
<sequence length="251" mass="27164">MRLGMVVVAILFCTSGSLAQEGVRPPCGGPPVPSYAAPGHPPHIRTMKVDGWTAAPCVGWTSGRSTLLVAVVGAFEHDGGVEALLAAFGRISALVGTRYWSVSDHRWRTLVTDAAALDGPDPARRRPDFTPGEMGEGGALYFVQSDSRSSGEVVYRMRVLEKQPERLVISVDNVTPVRLFLLTLFAPGDLQTTFFLERLPERGTWGYYGLWGLRTNAFTSGHKASSINRAVAMFRHTAGIPTDQEPPAAQQ</sequence>
<evidence type="ECO:0000256" key="1">
    <source>
        <dbReference type="SAM" id="SignalP"/>
    </source>
</evidence>
<keyword evidence="3" id="KW-1185">Reference proteome</keyword>
<evidence type="ECO:0000313" key="2">
    <source>
        <dbReference type="EMBL" id="RAI54697.1"/>
    </source>
</evidence>
<reference evidence="3" key="1">
    <citation type="submission" date="2018-06" db="EMBL/GenBank/DDBJ databases">
        <authorList>
            <person name="Khan S.A."/>
        </authorList>
    </citation>
    <scope>NUCLEOTIDE SEQUENCE [LARGE SCALE GENOMIC DNA]</scope>
    <source>
        <strain evidence="3">DB-1506</strain>
    </source>
</reference>
<gene>
    <name evidence="2" type="ORF">DOO78_25255</name>
</gene>
<keyword evidence="1" id="KW-0732">Signal</keyword>
<feature type="signal peptide" evidence="1">
    <location>
        <begin position="1"/>
        <end position="19"/>
    </location>
</feature>
<comment type="caution">
    <text evidence="2">The sequence shown here is derived from an EMBL/GenBank/DDBJ whole genome shotgun (WGS) entry which is preliminary data.</text>
</comment>
<feature type="chain" id="PRO_5016300436" evidence="1">
    <location>
        <begin position="20"/>
        <end position="251"/>
    </location>
</feature>
<evidence type="ECO:0000313" key="3">
    <source>
        <dbReference type="Proteomes" id="UP000249065"/>
    </source>
</evidence>
<protein>
    <submittedName>
        <fullName evidence="2">Uncharacterized protein</fullName>
    </submittedName>
</protein>
<dbReference type="InterPro" id="IPR046745">
    <property type="entry name" value="DUF6675"/>
</dbReference>
<organism evidence="2 3">
    <name type="scientific">Roseicella frigidaeris</name>
    <dbReference type="NCBI Taxonomy" id="2230885"/>
    <lineage>
        <taxon>Bacteria</taxon>
        <taxon>Pseudomonadati</taxon>
        <taxon>Pseudomonadota</taxon>
        <taxon>Alphaproteobacteria</taxon>
        <taxon>Acetobacterales</taxon>
        <taxon>Roseomonadaceae</taxon>
        <taxon>Roseicella</taxon>
    </lineage>
</organism>
<accession>A0A327LX26</accession>
<name>A0A327LX26_9PROT</name>
<dbReference type="Pfam" id="PF20380">
    <property type="entry name" value="DUF6675"/>
    <property type="match status" value="1"/>
</dbReference>
<dbReference type="Proteomes" id="UP000249065">
    <property type="component" value="Unassembled WGS sequence"/>
</dbReference>
<proteinExistence type="predicted"/>